<proteinExistence type="predicted"/>
<evidence type="ECO:0000313" key="2">
    <source>
        <dbReference type="Proteomes" id="UP000184203"/>
    </source>
</evidence>
<dbReference type="EMBL" id="FRAN01000004">
    <property type="protein sequence ID" value="SHL10845.1"/>
    <property type="molecule type" value="Genomic_DNA"/>
</dbReference>
<reference evidence="2" key="1">
    <citation type="submission" date="2016-11" db="EMBL/GenBank/DDBJ databases">
        <authorList>
            <person name="Varghese N."/>
            <person name="Submissions S."/>
        </authorList>
    </citation>
    <scope>NUCLEOTIDE SEQUENCE [LARGE SCALE GENOMIC DNA]</scope>
    <source>
        <strain evidence="2">DX253</strain>
    </source>
</reference>
<evidence type="ECO:0000313" key="1">
    <source>
        <dbReference type="EMBL" id="SHL10845.1"/>
    </source>
</evidence>
<sequence length="40" mass="4746">MPAARCNHCGLQMISSSYPKAMKWYHDHLRENHPKVWLHA</sequence>
<evidence type="ECO:0008006" key="3">
    <source>
        <dbReference type="Google" id="ProtNLM"/>
    </source>
</evidence>
<gene>
    <name evidence="1" type="ORF">SAMN05444342_3050</name>
</gene>
<dbReference type="Proteomes" id="UP000184203">
    <property type="component" value="Unassembled WGS sequence"/>
</dbReference>
<protein>
    <recommendedName>
        <fullName evidence="3">C2H2-type domain-containing protein</fullName>
    </recommendedName>
</protein>
<keyword evidence="2" id="KW-1185">Reference proteome</keyword>
<accession>A0A1M6XYF7</accession>
<dbReference type="RefSeq" id="WP_264782234.1">
    <property type="nucleotide sequence ID" value="NZ_AEMG01000015.1"/>
</dbReference>
<dbReference type="AlphaFoldDB" id="A0A1M6XYF7"/>
<name>A0A1M6XYF7_HALPU</name>
<organism evidence="1 2">
    <name type="scientific">Haladaptatus paucihalophilus DX253</name>
    <dbReference type="NCBI Taxonomy" id="797209"/>
    <lineage>
        <taxon>Archaea</taxon>
        <taxon>Methanobacteriati</taxon>
        <taxon>Methanobacteriota</taxon>
        <taxon>Stenosarchaea group</taxon>
        <taxon>Halobacteria</taxon>
        <taxon>Halobacteriales</taxon>
        <taxon>Haladaptataceae</taxon>
        <taxon>Haladaptatus</taxon>
    </lineage>
</organism>